<dbReference type="EMBL" id="JADQDQ010000013">
    <property type="protein sequence ID" value="MBF9239479.1"/>
    <property type="molecule type" value="Genomic_DNA"/>
</dbReference>
<keyword evidence="2" id="KW-1185">Reference proteome</keyword>
<accession>A0ABS0IN82</accession>
<reference evidence="1 2" key="1">
    <citation type="submission" date="2020-11" db="EMBL/GenBank/DDBJ databases">
        <authorList>
            <person name="Kim M.K."/>
        </authorList>
    </citation>
    <scope>NUCLEOTIDE SEQUENCE [LARGE SCALE GENOMIC DNA]</scope>
    <source>
        <strain evidence="1 2">BT683</strain>
    </source>
</reference>
<dbReference type="RefSeq" id="WP_196283831.1">
    <property type="nucleotide sequence ID" value="NZ_JADQDQ010000013.1"/>
</dbReference>
<proteinExistence type="predicted"/>
<evidence type="ECO:0000313" key="2">
    <source>
        <dbReference type="Proteomes" id="UP000597617"/>
    </source>
</evidence>
<name>A0ABS0IN82_9BACT</name>
<gene>
    <name evidence="1" type="ORF">I2I05_18950</name>
</gene>
<sequence length="564" mass="61477">MILILLAYSNQTNYQDPNTPQVYGSTYDVDRYEFDEVNETVTHTTGGYDDFQNHNPPENYSVEGEFFSKCDGTTYLSYVHDGAGGFTLVPTADSLSCGFVPAVPPSCNLSVYYELTATATGANLAAQYEDSHGAVRYRLDGGLPQASPKFYGLGPGRHVLTVNDTGVANCARSVAFDVAVPAPPAAPVGPTSAVDFVLQPLWYPVAAPAGADVLLELYAESQHREEDFALVFRARRRASASGRVDFRLDTLLAPLLTAVVPPTSTLATVLCRTPLVNYFVRTATVLAEGVPAAFVTSALRTALRGGLPVEHRHVDYFAYRLEAFGQPPFLSWQPAGKRLTAQQPEWLFWLCPSAAPAVLTVRRSYYRTGFAEAPPEVEDEAVDLSAGRGPLAQLLAIPVRPRADTDSMSVALYSPLGEPLSGVSTYQLVPETARSRYLHFTNSLGGFDTLRTEGRLEGVLEASADRFELPAVPGSSSPAAERQAFDVTGSRKLKLATGWLKAAQLRWLQELVLAREIWEWKGGRLWPLDPTKRVLVPESDEAPLRGMLLEFDYAFAPTAYADLP</sequence>
<dbReference type="Proteomes" id="UP000597617">
    <property type="component" value="Unassembled WGS sequence"/>
</dbReference>
<evidence type="ECO:0000313" key="1">
    <source>
        <dbReference type="EMBL" id="MBF9239479.1"/>
    </source>
</evidence>
<organism evidence="1 2">
    <name type="scientific">Hymenobacter jeongseonensis</name>
    <dbReference type="NCBI Taxonomy" id="2791027"/>
    <lineage>
        <taxon>Bacteria</taxon>
        <taxon>Pseudomonadati</taxon>
        <taxon>Bacteroidota</taxon>
        <taxon>Cytophagia</taxon>
        <taxon>Cytophagales</taxon>
        <taxon>Hymenobacteraceae</taxon>
        <taxon>Hymenobacter</taxon>
    </lineage>
</organism>
<protein>
    <submittedName>
        <fullName evidence="1">Uncharacterized protein</fullName>
    </submittedName>
</protein>
<comment type="caution">
    <text evidence="1">The sequence shown here is derived from an EMBL/GenBank/DDBJ whole genome shotgun (WGS) entry which is preliminary data.</text>
</comment>